<comment type="caution">
    <text evidence="1">The sequence shown here is derived from an EMBL/GenBank/DDBJ whole genome shotgun (WGS) entry which is preliminary data.</text>
</comment>
<name>A0ABD2WSD1_9HYME</name>
<reference evidence="1 2" key="1">
    <citation type="journal article" date="2024" name="bioRxiv">
        <title>A reference genome for Trichogramma kaykai: A tiny desert-dwelling parasitoid wasp with competing sex-ratio distorters.</title>
        <authorList>
            <person name="Culotta J."/>
            <person name="Lindsey A.R."/>
        </authorList>
    </citation>
    <scope>NUCLEOTIDE SEQUENCE [LARGE SCALE GENOMIC DNA]</scope>
    <source>
        <strain evidence="1 2">KSX58</strain>
    </source>
</reference>
<gene>
    <name evidence="1" type="ORF">TKK_010055</name>
</gene>
<accession>A0ABD2WSD1</accession>
<dbReference type="EMBL" id="JBJJXI010000076">
    <property type="protein sequence ID" value="KAL3395893.1"/>
    <property type="molecule type" value="Genomic_DNA"/>
</dbReference>
<evidence type="ECO:0000313" key="1">
    <source>
        <dbReference type="EMBL" id="KAL3395893.1"/>
    </source>
</evidence>
<organism evidence="1 2">
    <name type="scientific">Trichogramma kaykai</name>
    <dbReference type="NCBI Taxonomy" id="54128"/>
    <lineage>
        <taxon>Eukaryota</taxon>
        <taxon>Metazoa</taxon>
        <taxon>Ecdysozoa</taxon>
        <taxon>Arthropoda</taxon>
        <taxon>Hexapoda</taxon>
        <taxon>Insecta</taxon>
        <taxon>Pterygota</taxon>
        <taxon>Neoptera</taxon>
        <taxon>Endopterygota</taxon>
        <taxon>Hymenoptera</taxon>
        <taxon>Apocrita</taxon>
        <taxon>Proctotrupomorpha</taxon>
        <taxon>Chalcidoidea</taxon>
        <taxon>Trichogrammatidae</taxon>
        <taxon>Trichogramma</taxon>
    </lineage>
</organism>
<dbReference type="AlphaFoldDB" id="A0ABD2WSD1"/>
<dbReference type="Proteomes" id="UP001627154">
    <property type="component" value="Unassembled WGS sequence"/>
</dbReference>
<protein>
    <recommendedName>
        <fullName evidence="3">Secreted protein</fullName>
    </recommendedName>
</protein>
<keyword evidence="2" id="KW-1185">Reference proteome</keyword>
<proteinExistence type="predicted"/>
<evidence type="ECO:0000313" key="2">
    <source>
        <dbReference type="Proteomes" id="UP001627154"/>
    </source>
</evidence>
<evidence type="ECO:0008006" key="3">
    <source>
        <dbReference type="Google" id="ProtNLM"/>
    </source>
</evidence>
<sequence length="83" mass="9131">MAFPSVCAAAGVSPRLLDRGASARGTYIFVRIFAHCTMAPPSFKCATCPLTRSSIIISFENEKLEFCSLFLRLNSDSFTYQVV</sequence>